<name>A0AAD5PD04_9FUNG</name>
<evidence type="ECO:0000313" key="1">
    <source>
        <dbReference type="EMBL" id="KAI9259013.1"/>
    </source>
</evidence>
<dbReference type="Proteomes" id="UP001209540">
    <property type="component" value="Unassembled WGS sequence"/>
</dbReference>
<organism evidence="1 2">
    <name type="scientific">Phascolomyces articulosus</name>
    <dbReference type="NCBI Taxonomy" id="60185"/>
    <lineage>
        <taxon>Eukaryota</taxon>
        <taxon>Fungi</taxon>
        <taxon>Fungi incertae sedis</taxon>
        <taxon>Mucoromycota</taxon>
        <taxon>Mucoromycotina</taxon>
        <taxon>Mucoromycetes</taxon>
        <taxon>Mucorales</taxon>
        <taxon>Lichtheimiaceae</taxon>
        <taxon>Phascolomyces</taxon>
    </lineage>
</organism>
<protein>
    <submittedName>
        <fullName evidence="1">Uncharacterized protein</fullName>
    </submittedName>
</protein>
<accession>A0AAD5PD04</accession>
<comment type="caution">
    <text evidence="1">The sequence shown here is derived from an EMBL/GenBank/DDBJ whole genome shotgun (WGS) entry which is preliminary data.</text>
</comment>
<reference evidence="1" key="1">
    <citation type="journal article" date="2022" name="IScience">
        <title>Evolution of zygomycete secretomes and the origins of terrestrial fungal ecologies.</title>
        <authorList>
            <person name="Chang Y."/>
            <person name="Wang Y."/>
            <person name="Mondo S."/>
            <person name="Ahrendt S."/>
            <person name="Andreopoulos W."/>
            <person name="Barry K."/>
            <person name="Beard J."/>
            <person name="Benny G.L."/>
            <person name="Blankenship S."/>
            <person name="Bonito G."/>
            <person name="Cuomo C."/>
            <person name="Desiro A."/>
            <person name="Gervers K.A."/>
            <person name="Hundley H."/>
            <person name="Kuo A."/>
            <person name="LaButti K."/>
            <person name="Lang B.F."/>
            <person name="Lipzen A."/>
            <person name="O'Donnell K."/>
            <person name="Pangilinan J."/>
            <person name="Reynolds N."/>
            <person name="Sandor L."/>
            <person name="Smith M.E."/>
            <person name="Tsang A."/>
            <person name="Grigoriev I.V."/>
            <person name="Stajich J.E."/>
            <person name="Spatafora J.W."/>
        </authorList>
    </citation>
    <scope>NUCLEOTIDE SEQUENCE</scope>
    <source>
        <strain evidence="1">RSA 2281</strain>
    </source>
</reference>
<reference evidence="1" key="2">
    <citation type="submission" date="2023-02" db="EMBL/GenBank/DDBJ databases">
        <authorList>
            <consortium name="DOE Joint Genome Institute"/>
            <person name="Mondo S.J."/>
            <person name="Chang Y."/>
            <person name="Wang Y."/>
            <person name="Ahrendt S."/>
            <person name="Andreopoulos W."/>
            <person name="Barry K."/>
            <person name="Beard J."/>
            <person name="Benny G.L."/>
            <person name="Blankenship S."/>
            <person name="Bonito G."/>
            <person name="Cuomo C."/>
            <person name="Desiro A."/>
            <person name="Gervers K.A."/>
            <person name="Hundley H."/>
            <person name="Kuo A."/>
            <person name="LaButti K."/>
            <person name="Lang B.F."/>
            <person name="Lipzen A."/>
            <person name="O'Donnell K."/>
            <person name="Pangilinan J."/>
            <person name="Reynolds N."/>
            <person name="Sandor L."/>
            <person name="Smith M.W."/>
            <person name="Tsang A."/>
            <person name="Grigoriev I.V."/>
            <person name="Stajich J.E."/>
            <person name="Spatafora J.W."/>
        </authorList>
    </citation>
    <scope>NUCLEOTIDE SEQUENCE</scope>
    <source>
        <strain evidence="1">RSA 2281</strain>
    </source>
</reference>
<dbReference type="EMBL" id="JAIXMP010000018">
    <property type="protein sequence ID" value="KAI9259013.1"/>
    <property type="molecule type" value="Genomic_DNA"/>
</dbReference>
<proteinExistence type="predicted"/>
<evidence type="ECO:0000313" key="2">
    <source>
        <dbReference type="Proteomes" id="UP001209540"/>
    </source>
</evidence>
<gene>
    <name evidence="1" type="ORF">BDA99DRAFT_561371</name>
</gene>
<dbReference type="AlphaFoldDB" id="A0AAD5PD04"/>
<sequence length="114" mass="12957">MTDGTDLSVYQNSGQAYFARNSKRRFHHDRIPPNSEECCPYTSRDCSRSRDPNDDSCTFDISYSRNEGKEKGRLTYPTFCPCGGYIIANGSYDHFEYSVYDANHRFLGGRGPAS</sequence>
<keyword evidence="2" id="KW-1185">Reference proteome</keyword>